<proteinExistence type="predicted"/>
<name>A0ABR9H4K7_9BACT</name>
<gene>
    <name evidence="2" type="ORF">H4684_002297</name>
</gene>
<dbReference type="RefSeq" id="WP_192623812.1">
    <property type="nucleotide sequence ID" value="NZ_JADBGG010000016.1"/>
</dbReference>
<dbReference type="Proteomes" id="UP000639010">
    <property type="component" value="Unassembled WGS sequence"/>
</dbReference>
<protein>
    <recommendedName>
        <fullName evidence="4">Rho termination factor N-terminal domain-containing protein</fullName>
    </recommendedName>
</protein>
<accession>A0ABR9H4K7</accession>
<feature type="region of interest" description="Disordered" evidence="1">
    <location>
        <begin position="99"/>
        <end position="139"/>
    </location>
</feature>
<reference evidence="2 3" key="1">
    <citation type="submission" date="2020-10" db="EMBL/GenBank/DDBJ databases">
        <title>Genomic Encyclopedia of Type Strains, Phase IV (KMG-IV): sequencing the most valuable type-strain genomes for metagenomic binning, comparative biology and taxonomic classification.</title>
        <authorList>
            <person name="Goeker M."/>
        </authorList>
    </citation>
    <scope>NUCLEOTIDE SEQUENCE [LARGE SCALE GENOMIC DNA]</scope>
    <source>
        <strain evidence="2 3">DSM 4194</strain>
    </source>
</reference>
<evidence type="ECO:0000313" key="2">
    <source>
        <dbReference type="EMBL" id="MBE1425640.1"/>
    </source>
</evidence>
<feature type="compositionally biased region" description="Basic and acidic residues" evidence="1">
    <location>
        <begin position="130"/>
        <end position="139"/>
    </location>
</feature>
<dbReference type="InterPro" id="IPR036361">
    <property type="entry name" value="SAP_dom_sf"/>
</dbReference>
<feature type="compositionally biased region" description="Basic and acidic residues" evidence="1">
    <location>
        <begin position="102"/>
        <end position="120"/>
    </location>
</feature>
<evidence type="ECO:0008006" key="4">
    <source>
        <dbReference type="Google" id="ProtNLM"/>
    </source>
</evidence>
<evidence type="ECO:0000256" key="1">
    <source>
        <dbReference type="SAM" id="MobiDB-lite"/>
    </source>
</evidence>
<evidence type="ECO:0000313" key="3">
    <source>
        <dbReference type="Proteomes" id="UP000639010"/>
    </source>
</evidence>
<dbReference type="Gene3D" id="1.10.720.30">
    <property type="entry name" value="SAP domain"/>
    <property type="match status" value="1"/>
</dbReference>
<organism evidence="2 3">
    <name type="scientific">Desulfomicrobium macestii</name>
    <dbReference type="NCBI Taxonomy" id="90731"/>
    <lineage>
        <taxon>Bacteria</taxon>
        <taxon>Pseudomonadati</taxon>
        <taxon>Thermodesulfobacteriota</taxon>
        <taxon>Desulfovibrionia</taxon>
        <taxon>Desulfovibrionales</taxon>
        <taxon>Desulfomicrobiaceae</taxon>
        <taxon>Desulfomicrobium</taxon>
    </lineage>
</organism>
<dbReference type="EMBL" id="JADBGG010000016">
    <property type="protein sequence ID" value="MBE1425640.1"/>
    <property type="molecule type" value="Genomic_DNA"/>
</dbReference>
<keyword evidence="3" id="KW-1185">Reference proteome</keyword>
<sequence>MKKISVSSTFSVRFASGEKMRVFTPGVHELSEEELGNWFVQGCIREGRAAVLPDDADETGLSEDKLRSMTVSSLKKMAAEMGIEVQGSPKKDALVAMILEADQAKESGQDPDGDKGKDPDAPAGNVDPDAEAKTEPEEN</sequence>
<comment type="caution">
    <text evidence="2">The sequence shown here is derived from an EMBL/GenBank/DDBJ whole genome shotgun (WGS) entry which is preliminary data.</text>
</comment>